<gene>
    <name evidence="1" type="ORF">H0235_014928</name>
</gene>
<comment type="caution">
    <text evidence="1">The sequence shown here is derived from an EMBL/GenBank/DDBJ whole genome shotgun (WGS) entry which is preliminary data.</text>
</comment>
<proteinExistence type="predicted"/>
<reference evidence="1" key="1">
    <citation type="journal article" date="2020" name="G3 (Bethesda)">
        <title>High-Quality Assemblies for Three Invasive Social Wasps from the &lt;i&gt;Vespula&lt;/i&gt; Genus.</title>
        <authorList>
            <person name="Harrop T.W.R."/>
            <person name="Guhlin J."/>
            <person name="McLaughlin G.M."/>
            <person name="Permina E."/>
            <person name="Stockwell P."/>
            <person name="Gilligan J."/>
            <person name="Le Lec M.F."/>
            <person name="Gruber M.A.M."/>
            <person name="Quinn O."/>
            <person name="Lovegrove M."/>
            <person name="Duncan E.J."/>
            <person name="Remnant E.J."/>
            <person name="Van Eeckhoven J."/>
            <person name="Graham B."/>
            <person name="Knapp R.A."/>
            <person name="Langford K.W."/>
            <person name="Kronenberg Z."/>
            <person name="Press M.O."/>
            <person name="Eacker S.M."/>
            <person name="Wilson-Rankin E.E."/>
            <person name="Purcell J."/>
            <person name="Lester P.J."/>
            <person name="Dearden P.K."/>
        </authorList>
    </citation>
    <scope>NUCLEOTIDE SEQUENCE</scope>
    <source>
        <strain evidence="1">Volc-1</strain>
    </source>
</reference>
<sequence length="140" mass="16099">MSRGETNNLTQFQIGHTRGVCGHPEYIRTPVSQANRRQTILYLNSRWTKREMKFHRCAMPCCAALHYAALHHAAPAALQTPTRKNRFAHGDEKQMGFTFGNIDLRQADKGKHIVRRKGRLPTVREFVAVFRPGRTFNPDK</sequence>
<dbReference type="Proteomes" id="UP000600918">
    <property type="component" value="Unassembled WGS sequence"/>
</dbReference>
<evidence type="ECO:0000313" key="2">
    <source>
        <dbReference type="Proteomes" id="UP000600918"/>
    </source>
</evidence>
<dbReference type="EMBL" id="JACSDY010000016">
    <property type="protein sequence ID" value="KAF7404234.1"/>
    <property type="molecule type" value="Genomic_DNA"/>
</dbReference>
<keyword evidence="2" id="KW-1185">Reference proteome</keyword>
<evidence type="ECO:0000313" key="1">
    <source>
        <dbReference type="EMBL" id="KAF7404234.1"/>
    </source>
</evidence>
<name>A0A834KG75_VESPE</name>
<dbReference type="AlphaFoldDB" id="A0A834KG75"/>
<accession>A0A834KG75</accession>
<protein>
    <submittedName>
        <fullName evidence="1">Uncharacterized protein</fullName>
    </submittedName>
</protein>
<organism evidence="1 2">
    <name type="scientific">Vespula pensylvanica</name>
    <name type="common">Western yellow jacket</name>
    <name type="synonym">Wasp</name>
    <dbReference type="NCBI Taxonomy" id="30213"/>
    <lineage>
        <taxon>Eukaryota</taxon>
        <taxon>Metazoa</taxon>
        <taxon>Ecdysozoa</taxon>
        <taxon>Arthropoda</taxon>
        <taxon>Hexapoda</taxon>
        <taxon>Insecta</taxon>
        <taxon>Pterygota</taxon>
        <taxon>Neoptera</taxon>
        <taxon>Endopterygota</taxon>
        <taxon>Hymenoptera</taxon>
        <taxon>Apocrita</taxon>
        <taxon>Aculeata</taxon>
        <taxon>Vespoidea</taxon>
        <taxon>Vespidae</taxon>
        <taxon>Vespinae</taxon>
        <taxon>Vespula</taxon>
    </lineage>
</organism>